<evidence type="ECO:0000313" key="1">
    <source>
        <dbReference type="EMBL" id="MPC41949.1"/>
    </source>
</evidence>
<evidence type="ECO:0000313" key="2">
    <source>
        <dbReference type="Proteomes" id="UP000324222"/>
    </source>
</evidence>
<sequence length="72" mass="7896">MKPRYSLAATKLDWKRNTMAGKLEFPESLPPPPSPPCTLLLGPTDFSFPVEKCSSFDSTSNSSCDTTSLRLT</sequence>
<protein>
    <submittedName>
        <fullName evidence="1">Uncharacterized protein</fullName>
    </submittedName>
</protein>
<organism evidence="1 2">
    <name type="scientific">Portunus trituberculatus</name>
    <name type="common">Swimming crab</name>
    <name type="synonym">Neptunus trituberculatus</name>
    <dbReference type="NCBI Taxonomy" id="210409"/>
    <lineage>
        <taxon>Eukaryota</taxon>
        <taxon>Metazoa</taxon>
        <taxon>Ecdysozoa</taxon>
        <taxon>Arthropoda</taxon>
        <taxon>Crustacea</taxon>
        <taxon>Multicrustacea</taxon>
        <taxon>Malacostraca</taxon>
        <taxon>Eumalacostraca</taxon>
        <taxon>Eucarida</taxon>
        <taxon>Decapoda</taxon>
        <taxon>Pleocyemata</taxon>
        <taxon>Brachyura</taxon>
        <taxon>Eubrachyura</taxon>
        <taxon>Portunoidea</taxon>
        <taxon>Portunidae</taxon>
        <taxon>Portuninae</taxon>
        <taxon>Portunus</taxon>
    </lineage>
</organism>
<dbReference type="Proteomes" id="UP000324222">
    <property type="component" value="Unassembled WGS sequence"/>
</dbReference>
<name>A0A5B7F9N6_PORTR</name>
<dbReference type="EMBL" id="VSRR010005246">
    <property type="protein sequence ID" value="MPC41949.1"/>
    <property type="molecule type" value="Genomic_DNA"/>
</dbReference>
<keyword evidence="2" id="KW-1185">Reference proteome</keyword>
<comment type="caution">
    <text evidence="1">The sequence shown here is derived from an EMBL/GenBank/DDBJ whole genome shotgun (WGS) entry which is preliminary data.</text>
</comment>
<proteinExistence type="predicted"/>
<accession>A0A5B7F9N6</accession>
<gene>
    <name evidence="1" type="ORF">E2C01_035559</name>
</gene>
<reference evidence="1 2" key="1">
    <citation type="submission" date="2019-05" db="EMBL/GenBank/DDBJ databases">
        <title>Another draft genome of Portunus trituberculatus and its Hox gene families provides insights of decapod evolution.</title>
        <authorList>
            <person name="Jeong J.-H."/>
            <person name="Song I."/>
            <person name="Kim S."/>
            <person name="Choi T."/>
            <person name="Kim D."/>
            <person name="Ryu S."/>
            <person name="Kim W."/>
        </authorList>
    </citation>
    <scope>NUCLEOTIDE SEQUENCE [LARGE SCALE GENOMIC DNA]</scope>
    <source>
        <tissue evidence="1">Muscle</tissue>
    </source>
</reference>
<dbReference type="AlphaFoldDB" id="A0A5B7F9N6"/>